<evidence type="ECO:0000313" key="2">
    <source>
        <dbReference type="Proteomes" id="UP000600363"/>
    </source>
</evidence>
<comment type="caution">
    <text evidence="1">The sequence shown here is derived from an EMBL/GenBank/DDBJ whole genome shotgun (WGS) entry which is preliminary data.</text>
</comment>
<name>A0A832RS20_9EURY</name>
<accession>A0A832RS20</accession>
<dbReference type="Proteomes" id="UP000600363">
    <property type="component" value="Unassembled WGS sequence"/>
</dbReference>
<gene>
    <name evidence="1" type="ORF">HA299_00775</name>
</gene>
<sequence>MQTEGIIEQFEMVARELTITCTPGKIVLWFGRGISVERILRVLYAIARANPTAVYEVAFTCPYEEIAKYEAMGYVLVSYARVKGCYRAMFNIPFSDVHAVRSFAELIERELQNSSTTKTLYWSAGEPSMRMLLDELDGLGGWEYKNVIYRKGRG</sequence>
<reference evidence="1" key="1">
    <citation type="journal article" date="2020" name="bioRxiv">
        <title>A rank-normalized archaeal taxonomy based on genome phylogeny resolves widespread incomplete and uneven classifications.</title>
        <authorList>
            <person name="Rinke C."/>
            <person name="Chuvochina M."/>
            <person name="Mussig A.J."/>
            <person name="Chaumeil P.-A."/>
            <person name="Waite D.W."/>
            <person name="Whitman W.B."/>
            <person name="Parks D.H."/>
            <person name="Hugenholtz P."/>
        </authorList>
    </citation>
    <scope>NUCLEOTIDE SEQUENCE</scope>
    <source>
        <strain evidence="1">UBA12518</strain>
    </source>
</reference>
<organism evidence="1 2">
    <name type="scientific">Methermicoccus shengliensis</name>
    <dbReference type="NCBI Taxonomy" id="660064"/>
    <lineage>
        <taxon>Archaea</taxon>
        <taxon>Methanobacteriati</taxon>
        <taxon>Methanobacteriota</taxon>
        <taxon>Stenosarchaea group</taxon>
        <taxon>Methanomicrobia</taxon>
        <taxon>Methanosarcinales</taxon>
        <taxon>Methermicoccaceae</taxon>
        <taxon>Methermicoccus</taxon>
    </lineage>
</organism>
<evidence type="ECO:0000313" key="1">
    <source>
        <dbReference type="EMBL" id="HIH69148.1"/>
    </source>
</evidence>
<protein>
    <submittedName>
        <fullName evidence="1">Uncharacterized protein</fullName>
    </submittedName>
</protein>
<dbReference type="EMBL" id="DUIH01000002">
    <property type="protein sequence ID" value="HIH69148.1"/>
    <property type="molecule type" value="Genomic_DNA"/>
</dbReference>
<dbReference type="RefSeq" id="WP_157203017.1">
    <property type="nucleotide sequence ID" value="NZ_DUIH01000002.1"/>
</dbReference>
<proteinExistence type="predicted"/>
<dbReference type="AlphaFoldDB" id="A0A832RS20"/>